<evidence type="ECO:0000313" key="1">
    <source>
        <dbReference type="EMBL" id="GAG07489.1"/>
    </source>
</evidence>
<sequence length="60" mass="6649">MMTHSKSPGNTKKLAQLEAVLAQTLGEALKRGFFGTAAVELSVQDGTIQHIRRRVERIEK</sequence>
<reference evidence="1" key="1">
    <citation type="journal article" date="2014" name="Front. Microbiol.">
        <title>High frequency of phylogenetically diverse reductive dehalogenase-homologous genes in deep subseafloor sedimentary metagenomes.</title>
        <authorList>
            <person name="Kawai M."/>
            <person name="Futagami T."/>
            <person name="Toyoda A."/>
            <person name="Takaki Y."/>
            <person name="Nishi S."/>
            <person name="Hori S."/>
            <person name="Arai W."/>
            <person name="Tsubouchi T."/>
            <person name="Morono Y."/>
            <person name="Uchiyama I."/>
            <person name="Ito T."/>
            <person name="Fujiyama A."/>
            <person name="Inagaki F."/>
            <person name="Takami H."/>
        </authorList>
    </citation>
    <scope>NUCLEOTIDE SEQUENCE</scope>
    <source>
        <strain evidence="1">Expedition CK06-06</strain>
    </source>
</reference>
<evidence type="ECO:0008006" key="2">
    <source>
        <dbReference type="Google" id="ProtNLM"/>
    </source>
</evidence>
<dbReference type="AlphaFoldDB" id="X0UNW7"/>
<gene>
    <name evidence="1" type="ORF">S01H1_44451</name>
</gene>
<comment type="caution">
    <text evidence="1">The sequence shown here is derived from an EMBL/GenBank/DDBJ whole genome shotgun (WGS) entry which is preliminary data.</text>
</comment>
<accession>X0UNW7</accession>
<protein>
    <recommendedName>
        <fullName evidence="2">DUF2292 domain-containing protein</fullName>
    </recommendedName>
</protein>
<proteinExistence type="predicted"/>
<dbReference type="EMBL" id="BARS01028355">
    <property type="protein sequence ID" value="GAG07489.1"/>
    <property type="molecule type" value="Genomic_DNA"/>
</dbReference>
<organism evidence="1">
    <name type="scientific">marine sediment metagenome</name>
    <dbReference type="NCBI Taxonomy" id="412755"/>
    <lineage>
        <taxon>unclassified sequences</taxon>
        <taxon>metagenomes</taxon>
        <taxon>ecological metagenomes</taxon>
    </lineage>
</organism>
<name>X0UNW7_9ZZZZ</name>